<dbReference type="EMBL" id="JAVREP010000004">
    <property type="protein sequence ID" value="MDT0328511.1"/>
    <property type="molecule type" value="Genomic_DNA"/>
</dbReference>
<evidence type="ECO:0000313" key="2">
    <source>
        <dbReference type="Proteomes" id="UP001183390"/>
    </source>
</evidence>
<comment type="caution">
    <text evidence="1">The sequence shown here is derived from an EMBL/GenBank/DDBJ whole genome shotgun (WGS) entry which is preliminary data.</text>
</comment>
<proteinExistence type="predicted"/>
<organism evidence="1 2">
    <name type="scientific">Nocardiopsis lambiniae</name>
    <dbReference type="NCBI Taxonomy" id="3075539"/>
    <lineage>
        <taxon>Bacteria</taxon>
        <taxon>Bacillati</taxon>
        <taxon>Actinomycetota</taxon>
        <taxon>Actinomycetes</taxon>
        <taxon>Streptosporangiales</taxon>
        <taxon>Nocardiopsidaceae</taxon>
        <taxon>Nocardiopsis</taxon>
    </lineage>
</organism>
<sequence length="78" mass="8628">MGVLGETPVLCRGGAVTRLQREKADDLFDRLSSLLRDAADPDTDPAVLIREADRAFELLHRHLGSGGVLPQPWRDARH</sequence>
<protein>
    <submittedName>
        <fullName evidence="1">Uncharacterized protein</fullName>
    </submittedName>
</protein>
<name>A0ABU2M8D7_9ACTN</name>
<dbReference type="Proteomes" id="UP001183390">
    <property type="component" value="Unassembled WGS sequence"/>
</dbReference>
<accession>A0ABU2M8D7</accession>
<gene>
    <name evidence="1" type="ORF">RM479_08800</name>
</gene>
<dbReference type="RefSeq" id="WP_311511225.1">
    <property type="nucleotide sequence ID" value="NZ_JAVREP010000004.1"/>
</dbReference>
<keyword evidence="2" id="KW-1185">Reference proteome</keyword>
<reference evidence="2" key="1">
    <citation type="submission" date="2023-07" db="EMBL/GenBank/DDBJ databases">
        <title>30 novel species of actinomycetes from the DSMZ collection.</title>
        <authorList>
            <person name="Nouioui I."/>
        </authorList>
    </citation>
    <scope>NUCLEOTIDE SEQUENCE [LARGE SCALE GENOMIC DNA]</scope>
    <source>
        <strain evidence="2">DSM 44743</strain>
    </source>
</reference>
<evidence type="ECO:0000313" key="1">
    <source>
        <dbReference type="EMBL" id="MDT0328511.1"/>
    </source>
</evidence>